<dbReference type="Proteomes" id="UP001153269">
    <property type="component" value="Unassembled WGS sequence"/>
</dbReference>
<accession>A0A9N7VKC8</accession>
<sequence>MFIFVVKPLGTCRGWGSSPSVALLSAPPEAQCAAPGGPHPVAPHGVTGGGAIFLLCRGAVSIAGAEGRGPGRGSVAAHAEIRLPPRHWYHSRGTTFTTGLAYLPPFLGQGCCLHAIRCSRALQSSTGISPPSSPQKECCGIEREGDGRDEPGQEPAPPFWGEQISAALTRGGAGQWLPCWAR</sequence>
<name>A0A9N7VKC8_PLEPL</name>
<reference evidence="2" key="1">
    <citation type="submission" date="2020-03" db="EMBL/GenBank/DDBJ databases">
        <authorList>
            <person name="Weist P."/>
        </authorList>
    </citation>
    <scope>NUCLEOTIDE SEQUENCE</scope>
</reference>
<comment type="caution">
    <text evidence="2">The sequence shown here is derived from an EMBL/GenBank/DDBJ whole genome shotgun (WGS) entry which is preliminary data.</text>
</comment>
<proteinExistence type="predicted"/>
<feature type="region of interest" description="Disordered" evidence="1">
    <location>
        <begin position="124"/>
        <end position="158"/>
    </location>
</feature>
<feature type="compositionally biased region" description="Basic and acidic residues" evidence="1">
    <location>
        <begin position="139"/>
        <end position="151"/>
    </location>
</feature>
<keyword evidence="3" id="KW-1185">Reference proteome</keyword>
<organism evidence="2 3">
    <name type="scientific">Pleuronectes platessa</name>
    <name type="common">European plaice</name>
    <dbReference type="NCBI Taxonomy" id="8262"/>
    <lineage>
        <taxon>Eukaryota</taxon>
        <taxon>Metazoa</taxon>
        <taxon>Chordata</taxon>
        <taxon>Craniata</taxon>
        <taxon>Vertebrata</taxon>
        <taxon>Euteleostomi</taxon>
        <taxon>Actinopterygii</taxon>
        <taxon>Neopterygii</taxon>
        <taxon>Teleostei</taxon>
        <taxon>Neoteleostei</taxon>
        <taxon>Acanthomorphata</taxon>
        <taxon>Carangaria</taxon>
        <taxon>Pleuronectiformes</taxon>
        <taxon>Pleuronectoidei</taxon>
        <taxon>Pleuronectidae</taxon>
        <taxon>Pleuronectes</taxon>
    </lineage>
</organism>
<evidence type="ECO:0000256" key="1">
    <source>
        <dbReference type="SAM" id="MobiDB-lite"/>
    </source>
</evidence>
<evidence type="ECO:0000313" key="2">
    <source>
        <dbReference type="EMBL" id="CAB1449830.1"/>
    </source>
</evidence>
<gene>
    <name evidence="2" type="ORF">PLEPLA_LOCUS37516</name>
</gene>
<dbReference type="AlphaFoldDB" id="A0A9N7VKC8"/>
<protein>
    <submittedName>
        <fullName evidence="2">Uncharacterized protein</fullName>
    </submittedName>
</protein>
<evidence type="ECO:0000313" key="3">
    <source>
        <dbReference type="Proteomes" id="UP001153269"/>
    </source>
</evidence>
<dbReference type="EMBL" id="CADEAL010004029">
    <property type="protein sequence ID" value="CAB1449830.1"/>
    <property type="molecule type" value="Genomic_DNA"/>
</dbReference>